<reference evidence="11 12" key="1">
    <citation type="submission" date="2018-05" db="EMBL/GenBank/DDBJ databases">
        <title>Genomic Encyclopedia of Type Strains, Phase IV (KMG-IV): sequencing the most valuable type-strain genomes for metagenomic binning, comparative biology and taxonomic classification.</title>
        <authorList>
            <person name="Goeker M."/>
        </authorList>
    </citation>
    <scope>NUCLEOTIDE SEQUENCE [LARGE SCALE GENOMIC DNA]</scope>
    <source>
        <strain evidence="11 12">DSM 14263</strain>
    </source>
</reference>
<keyword evidence="4 10" id="KW-1003">Cell membrane</keyword>
<dbReference type="InterPro" id="IPR002010">
    <property type="entry name" value="T3SS_IM_R"/>
</dbReference>
<organism evidence="11 12">
    <name type="scientific">Fulvimonas soli</name>
    <dbReference type="NCBI Taxonomy" id="155197"/>
    <lineage>
        <taxon>Bacteria</taxon>
        <taxon>Pseudomonadati</taxon>
        <taxon>Pseudomonadota</taxon>
        <taxon>Gammaproteobacteria</taxon>
        <taxon>Lysobacterales</taxon>
        <taxon>Rhodanobacteraceae</taxon>
        <taxon>Fulvimonas</taxon>
    </lineage>
</organism>
<feature type="transmembrane region" description="Helical" evidence="10">
    <location>
        <begin position="73"/>
        <end position="96"/>
    </location>
</feature>
<feature type="transmembrane region" description="Helical" evidence="10">
    <location>
        <begin position="135"/>
        <end position="155"/>
    </location>
</feature>
<dbReference type="Proteomes" id="UP000245812">
    <property type="component" value="Unassembled WGS sequence"/>
</dbReference>
<dbReference type="GO" id="GO:0005886">
    <property type="term" value="C:plasma membrane"/>
    <property type="evidence" value="ECO:0007669"/>
    <property type="project" value="UniProtKB-SubCell"/>
</dbReference>
<feature type="transmembrane region" description="Helical" evidence="10">
    <location>
        <begin position="20"/>
        <end position="41"/>
    </location>
</feature>
<keyword evidence="11" id="KW-0282">Flagellum</keyword>
<keyword evidence="8 10" id="KW-0975">Bacterial flagellum</keyword>
<dbReference type="PANTHER" id="PTHR30065:SF8">
    <property type="entry name" value="FLAGELLAR BIOSYNTHETIC PROTEIN FLIR"/>
    <property type="match status" value="1"/>
</dbReference>
<feature type="transmembrane region" description="Helical" evidence="10">
    <location>
        <begin position="190"/>
        <end position="208"/>
    </location>
</feature>
<evidence type="ECO:0000256" key="7">
    <source>
        <dbReference type="ARBA" id="ARBA00023136"/>
    </source>
</evidence>
<keyword evidence="12" id="KW-1185">Reference proteome</keyword>
<dbReference type="InterPro" id="IPR006303">
    <property type="entry name" value="FliR"/>
</dbReference>
<protein>
    <recommendedName>
        <fullName evidence="3 9">Flagellar biosynthetic protein FliR</fullName>
    </recommendedName>
</protein>
<dbReference type="PRINTS" id="PR00953">
    <property type="entry name" value="TYPE3IMRPROT"/>
</dbReference>
<evidence type="ECO:0000256" key="5">
    <source>
        <dbReference type="ARBA" id="ARBA00022692"/>
    </source>
</evidence>
<evidence type="ECO:0000313" key="11">
    <source>
        <dbReference type="EMBL" id="PWK83068.1"/>
    </source>
</evidence>
<gene>
    <name evidence="11" type="ORF">C7456_11416</name>
</gene>
<evidence type="ECO:0000256" key="3">
    <source>
        <dbReference type="ARBA" id="ARBA00021717"/>
    </source>
</evidence>
<dbReference type="GO" id="GO:0006605">
    <property type="term" value="P:protein targeting"/>
    <property type="evidence" value="ECO:0007669"/>
    <property type="project" value="UniProtKB-UniRule"/>
</dbReference>
<dbReference type="OrthoDB" id="9797790at2"/>
<evidence type="ECO:0000256" key="9">
    <source>
        <dbReference type="NCBIfam" id="TIGR01400"/>
    </source>
</evidence>
<keyword evidence="6 10" id="KW-1133">Transmembrane helix</keyword>
<keyword evidence="11" id="KW-0969">Cilium</keyword>
<evidence type="ECO:0000256" key="2">
    <source>
        <dbReference type="ARBA" id="ARBA00009772"/>
    </source>
</evidence>
<accession>A0A316HPA3</accession>
<keyword evidence="11" id="KW-0966">Cell projection</keyword>
<dbReference type="RefSeq" id="WP_109724550.1">
    <property type="nucleotide sequence ID" value="NZ_MSZV01000068.1"/>
</dbReference>
<feature type="transmembrane region" description="Helical" evidence="10">
    <location>
        <begin position="214"/>
        <end position="237"/>
    </location>
</feature>
<comment type="subcellular location">
    <subcellularLocation>
        <location evidence="10">Cell membrane</location>
        <topology evidence="10">Multi-pass membrane protein</topology>
    </subcellularLocation>
    <subcellularLocation>
        <location evidence="10">Bacterial flagellum basal body</location>
    </subcellularLocation>
</comment>
<comment type="function">
    <text evidence="1 10">Role in flagellar biosynthesis.</text>
</comment>
<feature type="transmembrane region" description="Helical" evidence="10">
    <location>
        <begin position="48"/>
        <end position="67"/>
    </location>
</feature>
<dbReference type="NCBIfam" id="TIGR01400">
    <property type="entry name" value="fliR"/>
    <property type="match status" value="1"/>
</dbReference>
<dbReference type="GO" id="GO:0044780">
    <property type="term" value="P:bacterial-type flagellum assembly"/>
    <property type="evidence" value="ECO:0007669"/>
    <property type="project" value="UniProtKB-UniRule"/>
</dbReference>
<evidence type="ECO:0000313" key="12">
    <source>
        <dbReference type="Proteomes" id="UP000245812"/>
    </source>
</evidence>
<dbReference type="PANTHER" id="PTHR30065">
    <property type="entry name" value="FLAGELLAR BIOSYNTHETIC PROTEIN FLIR"/>
    <property type="match status" value="1"/>
</dbReference>
<evidence type="ECO:0000256" key="4">
    <source>
        <dbReference type="ARBA" id="ARBA00022475"/>
    </source>
</evidence>
<evidence type="ECO:0000256" key="8">
    <source>
        <dbReference type="ARBA" id="ARBA00023143"/>
    </source>
</evidence>
<evidence type="ECO:0000256" key="1">
    <source>
        <dbReference type="ARBA" id="ARBA00002578"/>
    </source>
</evidence>
<dbReference type="EMBL" id="QGHC01000014">
    <property type="protein sequence ID" value="PWK83068.1"/>
    <property type="molecule type" value="Genomic_DNA"/>
</dbReference>
<dbReference type="Pfam" id="PF01311">
    <property type="entry name" value="Bac_export_1"/>
    <property type="match status" value="1"/>
</dbReference>
<comment type="similarity">
    <text evidence="2 10">Belongs to the FliR/MopE/SpaR family.</text>
</comment>
<keyword evidence="7 10" id="KW-0472">Membrane</keyword>
<keyword evidence="5 10" id="KW-0812">Transmembrane</keyword>
<evidence type="ECO:0000256" key="10">
    <source>
        <dbReference type="RuleBase" id="RU362071"/>
    </source>
</evidence>
<dbReference type="AlphaFoldDB" id="A0A316HPA3"/>
<dbReference type="GO" id="GO:0009425">
    <property type="term" value="C:bacterial-type flagellum basal body"/>
    <property type="evidence" value="ECO:0007669"/>
    <property type="project" value="UniProtKB-SubCell"/>
</dbReference>
<comment type="caution">
    <text evidence="11">The sequence shown here is derived from an EMBL/GenBank/DDBJ whole genome shotgun (WGS) entry which is preliminary data.</text>
</comment>
<proteinExistence type="inferred from homology"/>
<sequence length="261" mass="26553">MTPQPLALDPALLQPWIGALLWTLARVGGLCLVAPVLGAAVIPARIRVGVAVLLTLVLLPLAPPSAIDPFGAAGVAAMAGQLLLGALLGFVLRLAFEAVAFGGQLVSQSMNLGFAEVVNPTEGGSTPVLSQFHTAMVTLLFLALDGHLQLIALLADSFRLLPPGTDAVSAGGVHAVVAFGGHLFAGAVRVALPAMTSLLVVNLGFAAISRAAPAMNLFAVGFPITLTLGLVVLWLALRSLPGAFAALQDDAWALMRQLAGG</sequence>
<evidence type="ECO:0000256" key="6">
    <source>
        <dbReference type="ARBA" id="ARBA00022989"/>
    </source>
</evidence>
<name>A0A316HPA3_9GAMM</name>